<dbReference type="Pfam" id="PF04402">
    <property type="entry name" value="SIMPL"/>
    <property type="match status" value="1"/>
</dbReference>
<protein>
    <recommendedName>
        <fullName evidence="2">DUF541 domain-containing protein</fullName>
    </recommendedName>
</protein>
<dbReference type="EMBL" id="GDKF01008378">
    <property type="protein sequence ID" value="JAT70244.1"/>
    <property type="molecule type" value="Transcribed_RNA"/>
</dbReference>
<dbReference type="Gene3D" id="3.30.110.170">
    <property type="entry name" value="Protein of unknown function (DUF541), domain 1"/>
    <property type="match status" value="1"/>
</dbReference>
<accession>A0A1D1ZTF0</accession>
<organism evidence="1">
    <name type="scientific">Auxenochlorella protothecoides</name>
    <name type="common">Green microalga</name>
    <name type="synonym">Chlorella protothecoides</name>
    <dbReference type="NCBI Taxonomy" id="3075"/>
    <lineage>
        <taxon>Eukaryota</taxon>
        <taxon>Viridiplantae</taxon>
        <taxon>Chlorophyta</taxon>
        <taxon>core chlorophytes</taxon>
        <taxon>Trebouxiophyceae</taxon>
        <taxon>Chlorellales</taxon>
        <taxon>Chlorellaceae</taxon>
        <taxon>Auxenochlorella</taxon>
    </lineage>
</organism>
<sequence length="261" mass="27156">CPKSSTCRLICESNPTMSVTRGAGIVLFASLTLMGLSMSRAESNGTLFVVGQGQVSAEPNMATVSLSVSSTNDTASDARERAAELTKATLTSIRGISGINRTSDIKTTDINVNPQMVYNSQTGESTITGYTFSQNLQVTVRDLSSDLLSSVIDSAVRAGGNALQITSVTLSLSPTARKAALDAARRAAVSDARDTARLLASAAEVTLGRPQRIEDSNSTPAMPIAYAAAGAMARNAKDTETPVELGTLQVQATVSITYAVE</sequence>
<dbReference type="PANTHER" id="PTHR34387:SF2">
    <property type="entry name" value="SLR1258 PROTEIN"/>
    <property type="match status" value="1"/>
</dbReference>
<dbReference type="InterPro" id="IPR007497">
    <property type="entry name" value="SIMPL/DUF541"/>
</dbReference>
<name>A0A1D1ZTF0_AUXPR</name>
<reference evidence="1" key="1">
    <citation type="submission" date="2015-08" db="EMBL/GenBank/DDBJ databases">
        <authorList>
            <person name="Babu N.S."/>
            <person name="Beckwith C.J."/>
            <person name="Beseler K.G."/>
            <person name="Brison A."/>
            <person name="Carone J.V."/>
            <person name="Caskin T.P."/>
            <person name="Diamond M."/>
            <person name="Durham M.E."/>
            <person name="Foxe J.M."/>
            <person name="Go M."/>
            <person name="Henderson B.A."/>
            <person name="Jones I.B."/>
            <person name="McGettigan J.A."/>
            <person name="Micheletti S.J."/>
            <person name="Nasrallah M.E."/>
            <person name="Ortiz D."/>
            <person name="Piller C.R."/>
            <person name="Privatt S.R."/>
            <person name="Schneider S.L."/>
            <person name="Sharp S."/>
            <person name="Smith T.C."/>
            <person name="Stanton J.D."/>
            <person name="Ullery H.E."/>
            <person name="Wilson R.J."/>
            <person name="Serrano M.G."/>
            <person name="Buck G."/>
            <person name="Lee V."/>
            <person name="Wang Y."/>
            <person name="Carvalho R."/>
            <person name="Voegtly L."/>
            <person name="Shi R."/>
            <person name="Duckworth R."/>
            <person name="Johnson A."/>
            <person name="Loviza R."/>
            <person name="Walstead R."/>
            <person name="Shah Z."/>
            <person name="Kiflezghi M."/>
            <person name="Wade K."/>
            <person name="Ball S.L."/>
            <person name="Bradley K.W."/>
            <person name="Asai D.J."/>
            <person name="Bowman C.A."/>
            <person name="Russell D.A."/>
            <person name="Pope W.H."/>
            <person name="Jacobs-Sera D."/>
            <person name="Hendrix R.W."/>
            <person name="Hatfull G.F."/>
        </authorList>
    </citation>
    <scope>NUCLEOTIDE SEQUENCE</scope>
</reference>
<gene>
    <name evidence="1" type="ORF">g.81185</name>
</gene>
<dbReference type="GO" id="GO:0006974">
    <property type="term" value="P:DNA damage response"/>
    <property type="evidence" value="ECO:0007669"/>
    <property type="project" value="TreeGrafter"/>
</dbReference>
<evidence type="ECO:0000313" key="1">
    <source>
        <dbReference type="EMBL" id="JAT70244.1"/>
    </source>
</evidence>
<evidence type="ECO:0008006" key="2">
    <source>
        <dbReference type="Google" id="ProtNLM"/>
    </source>
</evidence>
<dbReference type="PANTHER" id="PTHR34387">
    <property type="entry name" value="SLR1258 PROTEIN"/>
    <property type="match status" value="1"/>
</dbReference>
<feature type="non-terminal residue" evidence="1">
    <location>
        <position position="1"/>
    </location>
</feature>
<proteinExistence type="predicted"/>
<dbReference type="AlphaFoldDB" id="A0A1D1ZTF0"/>
<dbReference type="Gene3D" id="3.30.70.2970">
    <property type="entry name" value="Protein of unknown function (DUF541), domain 2"/>
    <property type="match status" value="1"/>
</dbReference>
<dbReference type="InterPro" id="IPR052022">
    <property type="entry name" value="26kDa_periplasmic_antigen"/>
</dbReference>